<feature type="region of interest" description="Disordered" evidence="6">
    <location>
        <begin position="1324"/>
        <end position="1346"/>
    </location>
</feature>
<evidence type="ECO:0000256" key="5">
    <source>
        <dbReference type="ARBA" id="ARBA00023180"/>
    </source>
</evidence>
<organism evidence="9 10">
    <name type="scientific">Cebus imitator</name>
    <name type="common">Panamanian white-faced capuchin</name>
    <name type="synonym">Cebus capucinus imitator</name>
    <dbReference type="NCBI Taxonomy" id="2715852"/>
    <lineage>
        <taxon>Eukaryota</taxon>
        <taxon>Metazoa</taxon>
        <taxon>Chordata</taxon>
        <taxon>Craniata</taxon>
        <taxon>Vertebrata</taxon>
        <taxon>Euteleostomi</taxon>
        <taxon>Mammalia</taxon>
        <taxon>Eutheria</taxon>
        <taxon>Euarchontoglires</taxon>
        <taxon>Primates</taxon>
        <taxon>Haplorrhini</taxon>
        <taxon>Platyrrhini</taxon>
        <taxon>Cebidae</taxon>
        <taxon>Cebinae</taxon>
        <taxon>Cebus</taxon>
    </lineage>
</organism>
<keyword evidence="10" id="KW-1185">Reference proteome</keyword>
<dbReference type="Pfam" id="PF00041">
    <property type="entry name" value="fn3"/>
    <property type="match status" value="6"/>
</dbReference>
<dbReference type="InterPro" id="IPR013783">
    <property type="entry name" value="Ig-like_fold"/>
</dbReference>
<dbReference type="SUPFAM" id="SSF49265">
    <property type="entry name" value="Fibronectin type III"/>
    <property type="match status" value="7"/>
</dbReference>
<dbReference type="PROSITE" id="PS00022">
    <property type="entry name" value="EGF_1"/>
    <property type="match status" value="7"/>
</dbReference>
<feature type="domain" description="Fibronectin type-III" evidence="8">
    <location>
        <begin position="939"/>
        <end position="1033"/>
    </location>
</feature>
<evidence type="ECO:0000256" key="6">
    <source>
        <dbReference type="SAM" id="MobiDB-lite"/>
    </source>
</evidence>
<dbReference type="GO" id="GO:0031175">
    <property type="term" value="P:neuron projection development"/>
    <property type="evidence" value="ECO:0007669"/>
    <property type="project" value="TreeGrafter"/>
</dbReference>
<dbReference type="GO" id="GO:0030155">
    <property type="term" value="P:regulation of cell adhesion"/>
    <property type="evidence" value="ECO:0007669"/>
    <property type="project" value="TreeGrafter"/>
</dbReference>
<dbReference type="GeneTree" id="ENSGT00940000155565"/>
<dbReference type="PANTHER" id="PTHR46708">
    <property type="entry name" value="TENASCIN"/>
    <property type="match status" value="1"/>
</dbReference>
<dbReference type="PROSITE" id="PS50853">
    <property type="entry name" value="FN3"/>
    <property type="match status" value="7"/>
</dbReference>
<dbReference type="InterPro" id="IPR000742">
    <property type="entry name" value="EGF"/>
</dbReference>
<dbReference type="Proteomes" id="UP000233040">
    <property type="component" value="Unassembled WGS sequence"/>
</dbReference>
<feature type="domain" description="Fibronectin type-III" evidence="8">
    <location>
        <begin position="794"/>
        <end position="881"/>
    </location>
</feature>
<dbReference type="FunFam" id="2.60.40.10:FF:001592">
    <property type="entry name" value="Tenascin-X"/>
    <property type="match status" value="1"/>
</dbReference>
<keyword evidence="3" id="KW-0677">Repeat</keyword>
<keyword evidence="5" id="KW-0325">Glycoprotein</keyword>
<dbReference type="GO" id="GO:0005615">
    <property type="term" value="C:extracellular space"/>
    <property type="evidence" value="ECO:0007669"/>
    <property type="project" value="TreeGrafter"/>
</dbReference>
<dbReference type="Gene3D" id="2.10.25.10">
    <property type="entry name" value="Laminin"/>
    <property type="match status" value="17"/>
</dbReference>
<evidence type="ECO:0000256" key="1">
    <source>
        <dbReference type="ARBA" id="ARBA00004613"/>
    </source>
</evidence>
<feature type="domain" description="Fibronectin type-III" evidence="8">
    <location>
        <begin position="1455"/>
        <end position="1544"/>
    </location>
</feature>
<dbReference type="Gene3D" id="2.60.40.10">
    <property type="entry name" value="Immunoglobulins"/>
    <property type="match status" value="7"/>
</dbReference>
<feature type="domain" description="Fibronectin type-III" evidence="8">
    <location>
        <begin position="1150"/>
        <end position="1241"/>
    </location>
</feature>
<dbReference type="Pfam" id="PF23106">
    <property type="entry name" value="EGF_Teneurin"/>
    <property type="match status" value="6"/>
</dbReference>
<feature type="domain" description="Fibronectin type-III" evidence="8">
    <location>
        <begin position="1045"/>
        <end position="1140"/>
    </location>
</feature>
<protein>
    <submittedName>
        <fullName evidence="9">Tenascin XB</fullName>
    </submittedName>
</protein>
<evidence type="ECO:0000256" key="7">
    <source>
        <dbReference type="SAM" id="SignalP"/>
    </source>
</evidence>
<accession>A0A2K5QRX8</accession>
<evidence type="ECO:0000259" key="8">
    <source>
        <dbReference type="PROSITE" id="PS50853"/>
    </source>
</evidence>
<evidence type="ECO:0000256" key="4">
    <source>
        <dbReference type="ARBA" id="ARBA00023157"/>
    </source>
</evidence>
<dbReference type="InterPro" id="IPR003961">
    <property type="entry name" value="FN3_dom"/>
</dbReference>
<dbReference type="CDD" id="cd00063">
    <property type="entry name" value="FN3"/>
    <property type="match status" value="7"/>
</dbReference>
<reference evidence="9" key="2">
    <citation type="submission" date="2025-09" db="UniProtKB">
        <authorList>
            <consortium name="Ensembl"/>
        </authorList>
    </citation>
    <scope>IDENTIFICATION</scope>
</reference>
<feature type="chain" id="PRO_5014371372" evidence="7">
    <location>
        <begin position="24"/>
        <end position="1544"/>
    </location>
</feature>
<sequence>KMPTQHPVTSSLALLVLLGTARSGPFSSRSNVTLPAPRPPPQPGGRTVGAGGGSPSSQLYEHTVEGGEKQVVFTHRINLPPSTGCGCPPGTEPPVPASEVQALKVRLEILEELVKGLKEQCTGGCCPSAAQAGTGQTDVRSLCSLHGVFDLSRCACSCEPGWGGPTCSDPTDAEMPPSSPPSASGSCPDDCNDQGRCVRGRCVCFPGYTGPSCGWPSCPGDCQGRGRCVQGVCVCRAGFSGPDCSHRSCPRGCSQRGRCEDGRCVCDPGYTGEDCGTRSCPRGCSQRGRCENGRCVCNPGYTGEDCGVRSCPRGCSQRGRCEDGRCVCDPGYTGEDCGTRSCPWDCGEGGRCVDGRCVCWPGYAGEDCSTRTCPRDCRGRGRCEDGECICDAGYSGDDCGVRSCPGDCSQRGRCEDGRCVCWPGYTGPDCGSRACPRDCRGRGRCENGVCVCNAGYSGEDCGVRSCPGDCSGRGRCESGRCVCWPGYTGRDCGTRACPGDCRGRGRCVDGRCVCNPGFTDEDCGSRRCPGDCRGHGRCEDGVCVCDSGYSGEDCSMRTCPGDCRGRGRCLDGRCECEDDYSGEDCGVRRCPRDCSQHGVCQDGVCVCWEGYVGEDCSIRTCPSNCHGRGHCEEGRCLCNPGYTGPACATRTCPADCRGRGRCVQGVCLCHVGYGGEDCGQEEPPASACPGGCGPRELCRAGQCVCVEGFRGPDCAIQTCPGDCRGRGECLDGSCVCKEGYAGEDCGEARVPSSASAYDQRGLAPGQEYQVTVRALRGTSWGPPASKTITTMIDGPQDLRVVAVTPTTLDLSWLRPQAEVDRFVVSYVSAGNQRVRLEVPPEADRTLLTDLMPGVEYVVTVTAERGRAVSYPASVRANTEEGEEPRPRPSSSQPPRRPWGNLTAELGRFRGTVQDLERHLRAHGYPLRANQTYTSVARHIHEYLQRQVLGSSADGALLVSLDGLRGQFERVVLRWRPQPPAEGPGGELTVPGTTRTVSLPDLRPGTTYHVEVHGVRAGQTSKSYAFITTTGPSTTQGAQAPLLQQRPQELGELRVLGRDETGRLRVAWTAQPDTFAHFQLRLRVPEGPGAHEELLPGDVRQALVPPPAPGSPYELSLRGVPPGGKPSDPIIYQGIMDTDEEKPGKSSGPPRLGELTVTDRTSDSLLLRWTVPKGEFDSFVIQYKDRDGQPQVVPVEGPQRSAVVTSLDPGRKYKFVLYGFVGKKRHGPLVAEAKTLPQTDSSPGTPPRLGNLWVTDPTPDSLHLSWTVPEGQFDTFMVQYRDRDGRPQVIPVEGPERSVVVSSLDPDHKYRFTLFGIANKKRYGPLTADGTTAPERKEEPPNPESLEQPVLGELTVTGVTPDSLRLSWTVAQGPFDSFMVQYKDAQGQPQAVPVAGDENEVTVPGLDPDRKYKMNLYGLRGRQRVGPESVVAKTAPQEVVDETPSPTEPSTETLEPPEEPLLGELTVTGASPDSLSLSWTVPQGRFDSFTVQYKDRDGRPQAVRVRGEESEVTVGGLEPGHKYKMHLYGLHEGRRVGPVSAVGVT</sequence>
<dbReference type="SMART" id="SM00181">
    <property type="entry name" value="EGF"/>
    <property type="match status" value="18"/>
</dbReference>
<comment type="subcellular location">
    <subcellularLocation>
        <location evidence="1">Secreted</location>
    </subcellularLocation>
</comment>
<evidence type="ECO:0000313" key="9">
    <source>
        <dbReference type="Ensembl" id="ENSCCAP00000018651.1"/>
    </source>
</evidence>
<keyword evidence="4" id="KW-1015">Disulfide bond</keyword>
<dbReference type="Pfam" id="PF18720">
    <property type="entry name" value="EGF_Tenascin"/>
    <property type="match status" value="3"/>
</dbReference>
<dbReference type="InterPro" id="IPR050991">
    <property type="entry name" value="ECM_Regulatory_Proteins"/>
</dbReference>
<dbReference type="Ensembl" id="ENSCCAT00000036128.1">
    <property type="protein sequence ID" value="ENSCCAP00000018651.1"/>
    <property type="gene ID" value="ENSCCAG00000027168.1"/>
</dbReference>
<dbReference type="FunFam" id="2.60.40.10:FF:000822">
    <property type="entry name" value="tenascin-X"/>
    <property type="match status" value="1"/>
</dbReference>
<dbReference type="FunFam" id="2.60.40.10:FF:000024">
    <property type="entry name" value="Tenascin-X"/>
    <property type="match status" value="4"/>
</dbReference>
<dbReference type="InterPro" id="IPR036116">
    <property type="entry name" value="FN3_sf"/>
</dbReference>
<dbReference type="PANTHER" id="PTHR46708:SF3">
    <property type="entry name" value="TENASCIN-X"/>
    <property type="match status" value="1"/>
</dbReference>
<dbReference type="InterPro" id="IPR041161">
    <property type="entry name" value="EGF_Tenascin"/>
</dbReference>
<dbReference type="SMART" id="SM00060">
    <property type="entry name" value="FN3"/>
    <property type="match status" value="7"/>
</dbReference>
<feature type="region of interest" description="Disordered" evidence="6">
    <location>
        <begin position="871"/>
        <end position="901"/>
    </location>
</feature>
<keyword evidence="7" id="KW-0732">Signal</keyword>
<evidence type="ECO:0000256" key="3">
    <source>
        <dbReference type="ARBA" id="ARBA00022737"/>
    </source>
</evidence>
<proteinExistence type="predicted"/>
<evidence type="ECO:0000313" key="10">
    <source>
        <dbReference type="Proteomes" id="UP000233040"/>
    </source>
</evidence>
<feature type="signal peptide" evidence="7">
    <location>
        <begin position="1"/>
        <end position="23"/>
    </location>
</feature>
<feature type="domain" description="Fibronectin type-III" evidence="8">
    <location>
        <begin position="1349"/>
        <end position="1438"/>
    </location>
</feature>
<dbReference type="PROSITE" id="PS01186">
    <property type="entry name" value="EGF_2"/>
    <property type="match status" value="7"/>
</dbReference>
<dbReference type="FunFam" id="2.10.25.10:FF:000001">
    <property type="entry name" value="Tenascin C"/>
    <property type="match status" value="17"/>
</dbReference>
<feature type="region of interest" description="Disordered" evidence="6">
    <location>
        <begin position="26"/>
        <end position="59"/>
    </location>
</feature>
<keyword evidence="2" id="KW-0964">Secreted</keyword>
<gene>
    <name evidence="9" type="primary">TNXB</name>
</gene>
<reference evidence="9" key="1">
    <citation type="submission" date="2025-08" db="UniProtKB">
        <authorList>
            <consortium name="Ensembl"/>
        </authorList>
    </citation>
    <scope>IDENTIFICATION</scope>
</reference>
<feature type="domain" description="Fibronectin type-III" evidence="8">
    <location>
        <begin position="1247"/>
        <end position="1335"/>
    </location>
</feature>
<feature type="compositionally biased region" description="Low complexity" evidence="6">
    <location>
        <begin position="1441"/>
        <end position="1458"/>
    </location>
</feature>
<feature type="region of interest" description="Disordered" evidence="6">
    <location>
        <begin position="1435"/>
        <end position="1458"/>
    </location>
</feature>
<dbReference type="Pfam" id="PF25024">
    <property type="entry name" value="EGF_TEN"/>
    <property type="match status" value="1"/>
</dbReference>
<evidence type="ECO:0000256" key="2">
    <source>
        <dbReference type="ARBA" id="ARBA00022525"/>
    </source>
</evidence>
<name>A0A2K5QRX8_CEBIM</name>